<dbReference type="EMBL" id="JPSP01000009">
    <property type="protein sequence ID" value="KFF41333.1"/>
    <property type="molecule type" value="Genomic_DNA"/>
</dbReference>
<dbReference type="STRING" id="1527444.ucyna2_00857"/>
<organism evidence="2 3">
    <name type="scientific">Candidatus Atelocyanobacterium thalassa isolate SIO64986</name>
    <dbReference type="NCBI Taxonomy" id="1527444"/>
    <lineage>
        <taxon>Bacteria</taxon>
        <taxon>Bacillati</taxon>
        <taxon>Cyanobacteriota</taxon>
        <taxon>Cyanophyceae</taxon>
        <taxon>Oscillatoriophycideae</taxon>
        <taxon>Chroococcales</taxon>
        <taxon>Aphanothecaceae</taxon>
        <taxon>Candidatus Atelocyanobacterium</taxon>
        <taxon>Candidatus Atelocyanobacterium thalassae</taxon>
    </lineage>
</organism>
<dbReference type="SUPFAM" id="SSF53448">
    <property type="entry name" value="Nucleotide-diphospho-sugar transferases"/>
    <property type="match status" value="1"/>
</dbReference>
<name>A0A086CGL9_9CHRO</name>
<feature type="domain" description="Nucleotidyl transferase" evidence="1">
    <location>
        <begin position="5"/>
        <end position="235"/>
    </location>
</feature>
<sequence length="244" mass="27607">MIDIKAVILAGGYGTRIKHLISDIPKPMFRVADRPFIEWIIFHIRQQGINKGIISTGYLGEVIEEYFNKCKISGININCCQEKTRLGTAGGFIHAVKQSNLYPEAWLVMNGDSLVANNFEKLVSYLDDQEVGCVILGISVDDTSRYGSLVCDKSNNLLHFSEKEHGQGCINGGIYIFRHRILEYFPSKYPLSFEYDVFPTLLQQNIKIKVCEVQSPFLDIGTPETLTQAEKFIKENFTNLIKPC</sequence>
<dbReference type="Proteomes" id="UP000028922">
    <property type="component" value="Unassembled WGS sequence"/>
</dbReference>
<evidence type="ECO:0000313" key="2">
    <source>
        <dbReference type="EMBL" id="KFF41333.1"/>
    </source>
</evidence>
<evidence type="ECO:0000259" key="1">
    <source>
        <dbReference type="Pfam" id="PF00483"/>
    </source>
</evidence>
<dbReference type="InterPro" id="IPR005835">
    <property type="entry name" value="NTP_transferase_dom"/>
</dbReference>
<dbReference type="Gene3D" id="3.90.550.10">
    <property type="entry name" value="Spore Coat Polysaccharide Biosynthesis Protein SpsA, Chain A"/>
    <property type="match status" value="1"/>
</dbReference>
<dbReference type="Pfam" id="PF00483">
    <property type="entry name" value="NTP_transferase"/>
    <property type="match status" value="1"/>
</dbReference>
<comment type="caution">
    <text evidence="2">The sequence shown here is derived from an EMBL/GenBank/DDBJ whole genome shotgun (WGS) entry which is preliminary data.</text>
</comment>
<accession>A0A086CGL9</accession>
<dbReference type="PATRIC" id="fig|1527444.3.peg.813"/>
<dbReference type="InterPro" id="IPR050486">
    <property type="entry name" value="Mannose-1P_guanyltransferase"/>
</dbReference>
<dbReference type="eggNOG" id="COG1208">
    <property type="taxonomic scope" value="Bacteria"/>
</dbReference>
<reference evidence="2 3" key="1">
    <citation type="submission" date="2014-08" db="EMBL/GenBank/DDBJ databases">
        <title>Comparative genomics reveals surprising divergence of two closely related strains of uncultivated UCYN-A cyanobacteria.</title>
        <authorList>
            <person name="Bombar D."/>
            <person name="Heller P."/>
            <person name="Sanchez-Baracaldo P."/>
            <person name="Carter B.J."/>
            <person name="Zert J.P."/>
        </authorList>
    </citation>
    <scope>NUCLEOTIDE SEQUENCE [LARGE SCALE GENOMIC DNA]</scope>
</reference>
<protein>
    <submittedName>
        <fullName evidence="2">Nucleoside-diphosphate-sugar pyrophosphorylase family protein</fullName>
    </submittedName>
</protein>
<dbReference type="AlphaFoldDB" id="A0A086CGL9"/>
<gene>
    <name evidence="2" type="ORF">ucyna2_00857</name>
</gene>
<proteinExistence type="predicted"/>
<dbReference type="PANTHER" id="PTHR22572">
    <property type="entry name" value="SUGAR-1-PHOSPHATE GUANYL TRANSFERASE"/>
    <property type="match status" value="1"/>
</dbReference>
<dbReference type="InterPro" id="IPR029044">
    <property type="entry name" value="Nucleotide-diphossugar_trans"/>
</dbReference>
<evidence type="ECO:0000313" key="3">
    <source>
        <dbReference type="Proteomes" id="UP000028922"/>
    </source>
</evidence>